<dbReference type="PATRIC" id="fig|45076.6.peg.768"/>
<name>A0A0W1AJ68_9GAMM</name>
<gene>
    <name evidence="1" type="ORF">Lwor_0700</name>
</gene>
<evidence type="ECO:0000313" key="2">
    <source>
        <dbReference type="Proteomes" id="UP000054662"/>
    </source>
</evidence>
<proteinExistence type="predicted"/>
<keyword evidence="2" id="KW-1185">Reference proteome</keyword>
<dbReference type="EMBL" id="LNZC01000005">
    <property type="protein sequence ID" value="KTD81423.1"/>
    <property type="molecule type" value="Genomic_DNA"/>
</dbReference>
<evidence type="ECO:0000313" key="1">
    <source>
        <dbReference type="EMBL" id="KTD81423.1"/>
    </source>
</evidence>
<dbReference type="RefSeq" id="WP_058492533.1">
    <property type="nucleotide sequence ID" value="NZ_CBCRUR010000010.1"/>
</dbReference>
<protein>
    <submittedName>
        <fullName evidence="1">Uncharacterized protein</fullName>
    </submittedName>
</protein>
<comment type="caution">
    <text evidence="1">The sequence shown here is derived from an EMBL/GenBank/DDBJ whole genome shotgun (WGS) entry which is preliminary data.</text>
</comment>
<reference evidence="1 2" key="1">
    <citation type="submission" date="2015-11" db="EMBL/GenBank/DDBJ databases">
        <title>Genomic analysis of 38 Legionella species identifies large and diverse effector repertoires.</title>
        <authorList>
            <person name="Burstein D."/>
            <person name="Amaro F."/>
            <person name="Zusman T."/>
            <person name="Lifshitz Z."/>
            <person name="Cohen O."/>
            <person name="Gilbert J.A."/>
            <person name="Pupko T."/>
            <person name="Shuman H.A."/>
            <person name="Segal G."/>
        </authorList>
    </citation>
    <scope>NUCLEOTIDE SEQUENCE [LARGE SCALE GENOMIC DNA]</scope>
    <source>
        <strain evidence="1 2">ATCC 49508</strain>
    </source>
</reference>
<organism evidence="1 2">
    <name type="scientific">Legionella worsleiensis</name>
    <dbReference type="NCBI Taxonomy" id="45076"/>
    <lineage>
        <taxon>Bacteria</taxon>
        <taxon>Pseudomonadati</taxon>
        <taxon>Pseudomonadota</taxon>
        <taxon>Gammaproteobacteria</taxon>
        <taxon>Legionellales</taxon>
        <taxon>Legionellaceae</taxon>
        <taxon>Legionella</taxon>
    </lineage>
</organism>
<dbReference type="Proteomes" id="UP000054662">
    <property type="component" value="Unassembled WGS sequence"/>
</dbReference>
<sequence length="76" mass="8349">MLEESALILTQIINKPERHPRVGGHYQAKTNYFCRLLVVGENVRTLGISGATIVVFNGLLRAKSRSNLCRGIALLG</sequence>
<accession>A0A0W1AJ68</accession>
<dbReference type="AlphaFoldDB" id="A0A0W1AJ68"/>